<organism evidence="1 2">
    <name type="scientific">Acinetobacter stercoris</name>
    <dbReference type="NCBI Taxonomy" id="2126983"/>
    <lineage>
        <taxon>Bacteria</taxon>
        <taxon>Pseudomonadati</taxon>
        <taxon>Pseudomonadota</taxon>
        <taxon>Gammaproteobacteria</taxon>
        <taxon>Moraxellales</taxon>
        <taxon>Moraxellaceae</taxon>
        <taxon>Acinetobacter</taxon>
    </lineage>
</organism>
<reference evidence="2" key="1">
    <citation type="submission" date="2018-03" db="EMBL/GenBank/DDBJ databases">
        <authorList>
            <person name="Blom J."/>
        </authorList>
    </citation>
    <scope>NUCLEOTIDE SEQUENCE [LARGE SCALE GENOMIC DNA]</scope>
    <source>
        <strain evidence="2">KPC-SM-21</strain>
    </source>
</reference>
<protein>
    <submittedName>
        <fullName evidence="1">Uncharacterized protein</fullName>
    </submittedName>
</protein>
<name>A0A2U3MUL9_9GAMM</name>
<dbReference type="Proteomes" id="UP000245974">
    <property type="component" value="Unassembled WGS sequence"/>
</dbReference>
<evidence type="ECO:0000313" key="1">
    <source>
        <dbReference type="EMBL" id="SPL69128.1"/>
    </source>
</evidence>
<dbReference type="EMBL" id="OOGT01000008">
    <property type="protein sequence ID" value="SPL69128.1"/>
    <property type="molecule type" value="Genomic_DNA"/>
</dbReference>
<dbReference type="OrthoDB" id="6681471at2"/>
<proteinExistence type="predicted"/>
<accession>A0A2U3MUL9</accession>
<dbReference type="InParanoid" id="A0A2U3MUL9"/>
<sequence>MDITELRPHILSRIAHEFGNNFLNSLVFSIKNRLLEKDNFVQEIYRSPELARQESAKYEPGLLMDALLASAEESGHNAVVQDTKPKGHQFVQMTTPSCHIVIMRRDSINTKNAKFYLEQSRSNIGLIKDGQRDLLVKAILDEDVNLDDLLFVCVTGYWNSDFELLDLDFIIPHPIENRPILTFSLAELVKSASEPMTDVAEEPILAIKKRLEEADDSSRASGE</sequence>
<evidence type="ECO:0000313" key="2">
    <source>
        <dbReference type="Proteomes" id="UP000245974"/>
    </source>
</evidence>
<keyword evidence="2" id="KW-1185">Reference proteome</keyword>
<dbReference type="AlphaFoldDB" id="A0A2U3MUL9"/>
<gene>
    <name evidence="1" type="ORF">KPC_0306</name>
</gene>
<dbReference type="RefSeq" id="WP_121972678.1">
    <property type="nucleotide sequence ID" value="NZ_OOGT01000008.1"/>
</dbReference>